<dbReference type="GO" id="GO:0001228">
    <property type="term" value="F:DNA-binding transcription activator activity, RNA polymerase II-specific"/>
    <property type="evidence" value="ECO:0007669"/>
    <property type="project" value="TreeGrafter"/>
</dbReference>
<keyword evidence="2" id="KW-0805">Transcription regulation</keyword>
<comment type="caution">
    <text evidence="8">The sequence shown here is derived from an EMBL/GenBank/DDBJ whole genome shotgun (WGS) entry which is preliminary data.</text>
</comment>
<dbReference type="InterPro" id="IPR057520">
    <property type="entry name" value="GRHL1/CP2_C"/>
</dbReference>
<evidence type="ECO:0000256" key="5">
    <source>
        <dbReference type="ARBA" id="ARBA00023242"/>
    </source>
</evidence>
<feature type="compositionally biased region" description="Basic residues" evidence="6">
    <location>
        <begin position="54"/>
        <end position="64"/>
    </location>
</feature>
<feature type="region of interest" description="Disordered" evidence="6">
    <location>
        <begin position="108"/>
        <end position="154"/>
    </location>
</feature>
<evidence type="ECO:0000256" key="4">
    <source>
        <dbReference type="ARBA" id="ARBA00023163"/>
    </source>
</evidence>
<dbReference type="PANTHER" id="PTHR11037:SF20">
    <property type="entry name" value="PROTEIN GRAINYHEAD"/>
    <property type="match status" value="1"/>
</dbReference>
<evidence type="ECO:0000313" key="8">
    <source>
        <dbReference type="EMBL" id="KAG2224932.1"/>
    </source>
</evidence>
<keyword evidence="4" id="KW-0804">Transcription</keyword>
<feature type="compositionally biased region" description="Polar residues" evidence="6">
    <location>
        <begin position="428"/>
        <end position="438"/>
    </location>
</feature>
<sequence length="605" mass="67892">MLSNHPHQSYQPQPPPPLPPLQQTLHPATSHDFPQPPLSSNPVFVDNNNNSISHHPHHHHHNHHQQQQQHYRREIPIIHPQHHSPVSLVHSSPGQQSVHSSPIMHSYPTATIEHQPPPHHYHHQQHHHHSYASPRSQTSTTITSVVPSPPTSCPSSAAIPNLRYEIILEAPTAAAQKVEEAPLTYLNKGQFYNINVKDTESIDVEITSTIKITFHDESHRKVASNYWKFWMSQQKHGQARAIDIDTGRCSGVHNVEANYFDSISFQWNGKAGASISIRFNCLSTDFSRIKGVKGIPLRLHMDNRLTNDSPPASESSFCRIKLFRDKGAERKNKDDARHIEKQLEKLRGKNGESHPLWLAFSQTQPYTVFCEMSSSSPVMQQQPSTPQDLAFARRLSDSSSSTSKPHRGGPIVSQQQQHHHHYLPPPLSNNTSFNNGTSAGMKRSYPSQPLMTPPAGADPNAAASMTVVGTSSMSPSGTTSNPYFMHHSGMPPPTMPIDYDPTYVPQRRRRIAKLGIFAKFSNAEDGLHRAIYLDELTVQDLKEKLTAKMDINPMHIAQVVRQVAKKENLVVRMDDSVVQDIPELQDMTIDTKQNDDGSLTLIVCY</sequence>
<reference evidence="8 9" key="1">
    <citation type="submission" date="2020-12" db="EMBL/GenBank/DDBJ databases">
        <title>Metabolic potential, ecology and presence of endohyphal bacteria is reflected in genomic diversity of Mucoromycotina.</title>
        <authorList>
            <person name="Muszewska A."/>
            <person name="Okrasinska A."/>
            <person name="Steczkiewicz K."/>
            <person name="Drgas O."/>
            <person name="Orlowska M."/>
            <person name="Perlinska-Lenart U."/>
            <person name="Aleksandrzak-Piekarczyk T."/>
            <person name="Szatraj K."/>
            <person name="Zielenkiewicz U."/>
            <person name="Pilsyk S."/>
            <person name="Malc E."/>
            <person name="Mieczkowski P."/>
            <person name="Kruszewska J.S."/>
            <person name="Biernat P."/>
            <person name="Pawlowska J."/>
        </authorList>
    </citation>
    <scope>NUCLEOTIDE SEQUENCE [LARGE SCALE GENOMIC DNA]</scope>
    <source>
        <strain evidence="8 9">CBS 142.35</strain>
    </source>
</reference>
<keyword evidence="9" id="KW-1185">Reference proteome</keyword>
<name>A0A8H7VN04_9FUNG</name>
<gene>
    <name evidence="8" type="ORF">INT45_010881</name>
</gene>
<dbReference type="InterPro" id="IPR007604">
    <property type="entry name" value="CP2"/>
</dbReference>
<evidence type="ECO:0000256" key="2">
    <source>
        <dbReference type="ARBA" id="ARBA00023015"/>
    </source>
</evidence>
<dbReference type="Pfam" id="PF04516">
    <property type="entry name" value="CP2"/>
    <property type="match status" value="1"/>
</dbReference>
<feature type="compositionally biased region" description="Low complexity" evidence="6">
    <location>
        <begin position="1"/>
        <end position="11"/>
    </location>
</feature>
<dbReference type="Pfam" id="PF25416">
    <property type="entry name" value="GRHL1_C"/>
    <property type="match status" value="1"/>
</dbReference>
<evidence type="ECO:0000256" key="6">
    <source>
        <dbReference type="SAM" id="MobiDB-lite"/>
    </source>
</evidence>
<dbReference type="PANTHER" id="PTHR11037">
    <property type="entry name" value="TRANSCRIPTION FACTOR CP2"/>
    <property type="match status" value="1"/>
</dbReference>
<feature type="region of interest" description="Disordered" evidence="6">
    <location>
        <begin position="377"/>
        <end position="462"/>
    </location>
</feature>
<keyword evidence="5" id="KW-0539">Nucleus</keyword>
<proteinExistence type="predicted"/>
<dbReference type="GO" id="GO:0005634">
    <property type="term" value="C:nucleus"/>
    <property type="evidence" value="ECO:0007669"/>
    <property type="project" value="UniProtKB-SubCell"/>
</dbReference>
<evidence type="ECO:0000256" key="3">
    <source>
        <dbReference type="ARBA" id="ARBA00023125"/>
    </source>
</evidence>
<protein>
    <recommendedName>
        <fullName evidence="7">Grh/CP2 DB domain-containing protein</fullName>
    </recommendedName>
</protein>
<accession>A0A8H7VN04</accession>
<dbReference type="Proteomes" id="UP000646827">
    <property type="component" value="Unassembled WGS sequence"/>
</dbReference>
<dbReference type="PROSITE" id="PS51968">
    <property type="entry name" value="GRH_CP2_DB"/>
    <property type="match status" value="1"/>
</dbReference>
<comment type="subcellular location">
    <subcellularLocation>
        <location evidence="1">Nucleus</location>
    </subcellularLocation>
</comment>
<evidence type="ECO:0000313" key="9">
    <source>
        <dbReference type="Proteomes" id="UP000646827"/>
    </source>
</evidence>
<dbReference type="EMBL" id="JAEPRB010000035">
    <property type="protein sequence ID" value="KAG2224932.1"/>
    <property type="molecule type" value="Genomic_DNA"/>
</dbReference>
<feature type="region of interest" description="Disordered" evidence="6">
    <location>
        <begin position="1"/>
        <end position="70"/>
    </location>
</feature>
<feature type="compositionally biased region" description="Basic residues" evidence="6">
    <location>
        <begin position="117"/>
        <end position="130"/>
    </location>
</feature>
<dbReference type="AlphaFoldDB" id="A0A8H7VN04"/>
<feature type="domain" description="Grh/CP2 DB" evidence="7">
    <location>
        <begin position="160"/>
        <end position="383"/>
    </location>
</feature>
<dbReference type="InterPro" id="IPR040167">
    <property type="entry name" value="TF_CP2-like"/>
</dbReference>
<keyword evidence="3" id="KW-0238">DNA-binding</keyword>
<organism evidence="8 9">
    <name type="scientific">Circinella minor</name>
    <dbReference type="NCBI Taxonomy" id="1195481"/>
    <lineage>
        <taxon>Eukaryota</taxon>
        <taxon>Fungi</taxon>
        <taxon>Fungi incertae sedis</taxon>
        <taxon>Mucoromycota</taxon>
        <taxon>Mucoromycotina</taxon>
        <taxon>Mucoromycetes</taxon>
        <taxon>Mucorales</taxon>
        <taxon>Lichtheimiaceae</taxon>
        <taxon>Circinella</taxon>
    </lineage>
</organism>
<dbReference type="GO" id="GO:0000978">
    <property type="term" value="F:RNA polymerase II cis-regulatory region sequence-specific DNA binding"/>
    <property type="evidence" value="ECO:0007669"/>
    <property type="project" value="TreeGrafter"/>
</dbReference>
<dbReference type="OrthoDB" id="7680836at2759"/>
<feature type="compositionally biased region" description="Low complexity" evidence="6">
    <location>
        <begin position="377"/>
        <end position="387"/>
    </location>
</feature>
<evidence type="ECO:0000259" key="7">
    <source>
        <dbReference type="PROSITE" id="PS51968"/>
    </source>
</evidence>
<evidence type="ECO:0000256" key="1">
    <source>
        <dbReference type="ARBA" id="ARBA00004123"/>
    </source>
</evidence>